<dbReference type="Proteomes" id="UP000253729">
    <property type="component" value="Unassembled WGS sequence"/>
</dbReference>
<dbReference type="GeneID" id="38142089"/>
<name>A0A3F3PWT3_9EURO</name>
<gene>
    <name evidence="1" type="ORF">BDQ94DRAFT_180803</name>
</gene>
<dbReference type="RefSeq" id="XP_026623798.1">
    <property type="nucleotide sequence ID" value="XM_026773733.1"/>
</dbReference>
<organism evidence="1 2">
    <name type="scientific">Aspergillus welwitschiae</name>
    <dbReference type="NCBI Taxonomy" id="1341132"/>
    <lineage>
        <taxon>Eukaryota</taxon>
        <taxon>Fungi</taxon>
        <taxon>Dikarya</taxon>
        <taxon>Ascomycota</taxon>
        <taxon>Pezizomycotina</taxon>
        <taxon>Eurotiomycetes</taxon>
        <taxon>Eurotiomycetidae</taxon>
        <taxon>Eurotiales</taxon>
        <taxon>Aspergillaceae</taxon>
        <taxon>Aspergillus</taxon>
        <taxon>Aspergillus subgen. Circumdati</taxon>
    </lineage>
</organism>
<protein>
    <submittedName>
        <fullName evidence="1">Uncharacterized protein</fullName>
    </submittedName>
</protein>
<dbReference type="STRING" id="1341132.A0A3F3PWT3"/>
<dbReference type="AlphaFoldDB" id="A0A3F3PWT3"/>
<keyword evidence="2" id="KW-1185">Reference proteome</keyword>
<sequence length="245" mass="28476">MTMNRATEPRDRYNFRKALALIERDIKLLKDTDTHVLDQSLMKRYKIRALPLSLNAQDARAPKFFTPFVPESIPEPTAEYVDHEYNTSSTLSPSEWGWSIYLYLDAVGDYDFGDLYRTFDPKFGSLAIWHVLGSSRPHIKCIMHNNLDSDDSYLLRGEVLTVIRIMLGQLKQKIFVNDMIAPVLLFSLNRRHPRVIEAYFDGQELVIRRTEPYDFQFLNTVGFKTFAQWFLGNPIGDTSKRAVRT</sequence>
<evidence type="ECO:0000313" key="1">
    <source>
        <dbReference type="EMBL" id="RDH30776.1"/>
    </source>
</evidence>
<proteinExistence type="predicted"/>
<reference evidence="1 2" key="1">
    <citation type="submission" date="2018-07" db="EMBL/GenBank/DDBJ databases">
        <title>The genomes of Aspergillus section Nigri reveals drivers in fungal speciation.</title>
        <authorList>
            <consortium name="DOE Joint Genome Institute"/>
            <person name="Vesth T.C."/>
            <person name="Nybo J."/>
            <person name="Theobald S."/>
            <person name="Brandl J."/>
            <person name="Frisvad J.C."/>
            <person name="Nielsen K.F."/>
            <person name="Lyhne E.K."/>
            <person name="Kogle M.E."/>
            <person name="Kuo A."/>
            <person name="Riley R."/>
            <person name="Clum A."/>
            <person name="Nolan M."/>
            <person name="Lipzen A."/>
            <person name="Salamov A."/>
            <person name="Henrissat B."/>
            <person name="Wiebenga A."/>
            <person name="De vries R.P."/>
            <person name="Grigoriev I.V."/>
            <person name="Mortensen U.H."/>
            <person name="Andersen M.R."/>
            <person name="Baker S.E."/>
        </authorList>
    </citation>
    <scope>NUCLEOTIDE SEQUENCE [LARGE SCALE GENOMIC DNA]</scope>
    <source>
        <strain evidence="1 2">CBS 139.54b</strain>
    </source>
</reference>
<accession>A0A3F3PWT3</accession>
<dbReference type="EMBL" id="KZ852058">
    <property type="protein sequence ID" value="RDH30776.1"/>
    <property type="molecule type" value="Genomic_DNA"/>
</dbReference>
<evidence type="ECO:0000313" key="2">
    <source>
        <dbReference type="Proteomes" id="UP000253729"/>
    </source>
</evidence>